<accession>A0A8X7RPE6</accession>
<keyword evidence="1" id="KW-0175">Coiled coil</keyword>
<comment type="caution">
    <text evidence="2">The sequence shown here is derived from an EMBL/GenBank/DDBJ whole genome shotgun (WGS) entry which is preliminary data.</text>
</comment>
<dbReference type="Proteomes" id="UP000886595">
    <property type="component" value="Unassembled WGS sequence"/>
</dbReference>
<sequence>MPHLEDLIFSREYVEWASYEAQENSSKLEVENRDLKVEVERLRGDVAERDCREKELLSQKSALEAEMTQLNESRTELVESERRRVESVMSARFGGFVEKVRKYMSNRDVVRPQVLAETQLSGVFSCLKLFIEEGIPIPAEKLAENEHPLLVQSAALDQMDVHDLELSDLPSFSLD</sequence>
<evidence type="ECO:0000313" key="3">
    <source>
        <dbReference type="Proteomes" id="UP000886595"/>
    </source>
</evidence>
<proteinExistence type="predicted"/>
<dbReference type="AlphaFoldDB" id="A0A8X7RPE6"/>
<name>A0A8X7RPE6_BRACI</name>
<evidence type="ECO:0000313" key="2">
    <source>
        <dbReference type="EMBL" id="KAG2292958.1"/>
    </source>
</evidence>
<gene>
    <name evidence="2" type="ORF">Bca52824_039627</name>
</gene>
<dbReference type="EMBL" id="JAAMPC010000009">
    <property type="protein sequence ID" value="KAG2292958.1"/>
    <property type="molecule type" value="Genomic_DNA"/>
</dbReference>
<evidence type="ECO:0000256" key="1">
    <source>
        <dbReference type="SAM" id="Coils"/>
    </source>
</evidence>
<organism evidence="2 3">
    <name type="scientific">Brassica carinata</name>
    <name type="common">Ethiopian mustard</name>
    <name type="synonym">Abyssinian cabbage</name>
    <dbReference type="NCBI Taxonomy" id="52824"/>
    <lineage>
        <taxon>Eukaryota</taxon>
        <taxon>Viridiplantae</taxon>
        <taxon>Streptophyta</taxon>
        <taxon>Embryophyta</taxon>
        <taxon>Tracheophyta</taxon>
        <taxon>Spermatophyta</taxon>
        <taxon>Magnoliopsida</taxon>
        <taxon>eudicotyledons</taxon>
        <taxon>Gunneridae</taxon>
        <taxon>Pentapetalae</taxon>
        <taxon>rosids</taxon>
        <taxon>malvids</taxon>
        <taxon>Brassicales</taxon>
        <taxon>Brassicaceae</taxon>
        <taxon>Brassiceae</taxon>
        <taxon>Brassica</taxon>
    </lineage>
</organism>
<protein>
    <submittedName>
        <fullName evidence="2">Uncharacterized protein</fullName>
    </submittedName>
</protein>
<reference evidence="2 3" key="1">
    <citation type="submission" date="2020-02" db="EMBL/GenBank/DDBJ databases">
        <authorList>
            <person name="Ma Q."/>
            <person name="Huang Y."/>
            <person name="Song X."/>
            <person name="Pei D."/>
        </authorList>
    </citation>
    <scope>NUCLEOTIDE SEQUENCE [LARGE SCALE GENOMIC DNA]</scope>
    <source>
        <strain evidence="2">Sxm20200214</strain>
        <tissue evidence="2">Leaf</tissue>
    </source>
</reference>
<feature type="coiled-coil region" evidence="1">
    <location>
        <begin position="25"/>
        <end position="83"/>
    </location>
</feature>
<keyword evidence="3" id="KW-1185">Reference proteome</keyword>